<dbReference type="OrthoDB" id="3928392at2759"/>
<name>A0A8H3F160_9LECA</name>
<comment type="caution">
    <text evidence="2">The sequence shown here is derived from an EMBL/GenBank/DDBJ whole genome shotgun (WGS) entry which is preliminary data.</text>
</comment>
<proteinExistence type="predicted"/>
<keyword evidence="1" id="KW-0175">Coiled coil</keyword>
<organism evidence="2 3">
    <name type="scientific">Imshaugia aleurites</name>
    <dbReference type="NCBI Taxonomy" id="172621"/>
    <lineage>
        <taxon>Eukaryota</taxon>
        <taxon>Fungi</taxon>
        <taxon>Dikarya</taxon>
        <taxon>Ascomycota</taxon>
        <taxon>Pezizomycotina</taxon>
        <taxon>Lecanoromycetes</taxon>
        <taxon>OSLEUM clade</taxon>
        <taxon>Lecanoromycetidae</taxon>
        <taxon>Lecanorales</taxon>
        <taxon>Lecanorineae</taxon>
        <taxon>Parmeliaceae</taxon>
        <taxon>Imshaugia</taxon>
    </lineage>
</organism>
<dbReference type="SUPFAM" id="SSF48452">
    <property type="entry name" value="TPR-like"/>
    <property type="match status" value="1"/>
</dbReference>
<protein>
    <submittedName>
        <fullName evidence="2">Uncharacterized protein</fullName>
    </submittedName>
</protein>
<accession>A0A8H3F160</accession>
<dbReference type="AlphaFoldDB" id="A0A8H3F160"/>
<dbReference type="InterPro" id="IPR011990">
    <property type="entry name" value="TPR-like_helical_dom_sf"/>
</dbReference>
<feature type="coiled-coil region" evidence="1">
    <location>
        <begin position="7"/>
        <end position="41"/>
    </location>
</feature>
<dbReference type="EMBL" id="CAJPDT010000012">
    <property type="protein sequence ID" value="CAF9913873.1"/>
    <property type="molecule type" value="Genomic_DNA"/>
</dbReference>
<sequence>MATAFTNAKLKTNLLQIINERDQLRVELMHAKSAIIELENQNLEYDFLLSNALSQLQTCKPTPTAAVTPKFSWIGTWKCSSDYPQLATIEKDWVNGRLQKALSQMPAMIDREDLGPRHTINSRLLYSALLQSSGANLQQALALAEEAVTMAVDLGLQELAAKSQFYRGLCYHHMGEFANARWCFALASSIDETTKDFRQLAEENLRELPEDHPQRSVSADFKFYCDSKLDTFVRGM</sequence>
<evidence type="ECO:0000256" key="1">
    <source>
        <dbReference type="SAM" id="Coils"/>
    </source>
</evidence>
<reference evidence="2" key="1">
    <citation type="submission" date="2021-03" db="EMBL/GenBank/DDBJ databases">
        <authorList>
            <person name="Tagirdzhanova G."/>
        </authorList>
    </citation>
    <scope>NUCLEOTIDE SEQUENCE</scope>
</reference>
<keyword evidence="3" id="KW-1185">Reference proteome</keyword>
<evidence type="ECO:0000313" key="3">
    <source>
        <dbReference type="Proteomes" id="UP000664534"/>
    </source>
</evidence>
<evidence type="ECO:0000313" key="2">
    <source>
        <dbReference type="EMBL" id="CAF9913873.1"/>
    </source>
</evidence>
<dbReference type="Proteomes" id="UP000664534">
    <property type="component" value="Unassembled WGS sequence"/>
</dbReference>
<gene>
    <name evidence="2" type="ORF">IMSHALPRED_001467</name>
</gene>
<dbReference type="Gene3D" id="1.25.40.10">
    <property type="entry name" value="Tetratricopeptide repeat domain"/>
    <property type="match status" value="1"/>
</dbReference>